<dbReference type="EMBL" id="CBXI010000040">
    <property type="protein sequence ID" value="CDL92141.1"/>
    <property type="molecule type" value="Genomic_DNA"/>
</dbReference>
<comment type="caution">
    <text evidence="2">The sequence shown here is derived from an EMBL/GenBank/DDBJ whole genome shotgun (WGS) entry which is preliminary data.</text>
</comment>
<feature type="region of interest" description="Disordered" evidence="1">
    <location>
        <begin position="33"/>
        <end position="124"/>
    </location>
</feature>
<evidence type="ECO:0000256" key="1">
    <source>
        <dbReference type="SAM" id="MobiDB-lite"/>
    </source>
</evidence>
<gene>
    <name evidence="2" type="ORF">CTDIVETGP_2211</name>
</gene>
<sequence>MISSYPDYFAPMPMMPRGIPTIPGYSIGNIESPITRMEEDSDQADYESDNFENEDTEENNINESKNSDNTQQDENPEDISESKDNIDINIDKGLTRQQTGATGPAATGPTGPPPFEMAPGSPVEQDINYTQGYLRTQIGKRVRVTFLLGTGTLQDRTGILTNVGISYIIIRNEETNTRELADIYSIKFVSIFD</sequence>
<feature type="compositionally biased region" description="Acidic residues" evidence="1">
    <location>
        <begin position="39"/>
        <end position="60"/>
    </location>
</feature>
<dbReference type="OrthoDB" id="2087128at2"/>
<feature type="compositionally biased region" description="Basic and acidic residues" evidence="1">
    <location>
        <begin position="80"/>
        <end position="94"/>
    </location>
</feature>
<dbReference type="Proteomes" id="UP000019482">
    <property type="component" value="Unassembled WGS sequence"/>
</dbReference>
<accession>W6N6V3</accession>
<keyword evidence="3" id="KW-1185">Reference proteome</keyword>
<organism evidence="2 3">
    <name type="scientific">Clostridium tyrobutyricum DIVETGP</name>
    <dbReference type="NCBI Taxonomy" id="1408889"/>
    <lineage>
        <taxon>Bacteria</taxon>
        <taxon>Bacillati</taxon>
        <taxon>Bacillota</taxon>
        <taxon>Clostridia</taxon>
        <taxon>Eubacteriales</taxon>
        <taxon>Clostridiaceae</taxon>
        <taxon>Clostridium</taxon>
    </lineage>
</organism>
<protein>
    <submittedName>
        <fullName evidence="2">Uncharacterized protein</fullName>
    </submittedName>
</protein>
<evidence type="ECO:0000313" key="2">
    <source>
        <dbReference type="EMBL" id="CDL92141.1"/>
    </source>
</evidence>
<reference evidence="2 3" key="1">
    <citation type="journal article" date="2015" name="Genome Announc.">
        <title>Draft Genome Sequence of Clostridium tyrobutyricum Strain DIVETGP, Isolated from Cow's Milk for Grana Padano Production.</title>
        <authorList>
            <person name="Soggiu A."/>
            <person name="Piras C."/>
            <person name="Gaiarsa S."/>
            <person name="Sassera D."/>
            <person name="Roncada P."/>
            <person name="Bendixen E."/>
            <person name="Brasca M."/>
            <person name="Bonizzi L."/>
        </authorList>
    </citation>
    <scope>NUCLEOTIDE SEQUENCE [LARGE SCALE GENOMIC DNA]</scope>
    <source>
        <strain evidence="2 3">DIVETGP</strain>
    </source>
</reference>
<proteinExistence type="predicted"/>
<feature type="compositionally biased region" description="Low complexity" evidence="1">
    <location>
        <begin position="99"/>
        <end position="109"/>
    </location>
</feature>
<name>W6N6V3_CLOTY</name>
<dbReference type="AlphaFoldDB" id="W6N6V3"/>
<evidence type="ECO:0000313" key="3">
    <source>
        <dbReference type="Proteomes" id="UP000019482"/>
    </source>
</evidence>